<sequence length="263" mass="29147">MDDLDDTSEAYLHEELLSLLDAGRRFDGSGAAAAALLDSDSIYSAGDGYEYLISRDLARRKGEDKTKDQNKENEDSSSTIQEHFFLGERYTYWGLNGNDAADDIEGEGEADSISNIESCGLRAAVLSKSGLVGSFVDISCGNRLGRLLSESPIELPEPVDKLLCCTLYSAVLQKMGMYFGGCFFKIYVSRIFNLRGIYQFNERRKIWEKLRARKKQVTFESCGSEIVVGSEVLTKSTPIYSFGSIAVNFSQGIPLVFLCCFLI</sequence>
<name>A0ACB1APU9_MELEN</name>
<dbReference type="Proteomes" id="UP001497535">
    <property type="component" value="Unassembled WGS sequence"/>
</dbReference>
<evidence type="ECO:0000313" key="2">
    <source>
        <dbReference type="Proteomes" id="UP001497535"/>
    </source>
</evidence>
<organism evidence="1 2">
    <name type="scientific">Meloidogyne enterolobii</name>
    <name type="common">Root-knot nematode worm</name>
    <name type="synonym">Meloidogyne mayaguensis</name>
    <dbReference type="NCBI Taxonomy" id="390850"/>
    <lineage>
        <taxon>Eukaryota</taxon>
        <taxon>Metazoa</taxon>
        <taxon>Ecdysozoa</taxon>
        <taxon>Nematoda</taxon>
        <taxon>Chromadorea</taxon>
        <taxon>Rhabditida</taxon>
        <taxon>Tylenchina</taxon>
        <taxon>Tylenchomorpha</taxon>
        <taxon>Tylenchoidea</taxon>
        <taxon>Meloidogynidae</taxon>
        <taxon>Meloidogyninae</taxon>
        <taxon>Meloidogyne</taxon>
    </lineage>
</organism>
<comment type="caution">
    <text evidence="1">The sequence shown here is derived from an EMBL/GenBank/DDBJ whole genome shotgun (WGS) entry which is preliminary data.</text>
</comment>
<reference evidence="1" key="1">
    <citation type="submission" date="2023-11" db="EMBL/GenBank/DDBJ databases">
        <authorList>
            <person name="Poullet M."/>
        </authorList>
    </citation>
    <scope>NUCLEOTIDE SEQUENCE</scope>
    <source>
        <strain evidence="1">E1834</strain>
    </source>
</reference>
<proteinExistence type="predicted"/>
<gene>
    <name evidence="1" type="ORF">MENTE1834_LOCUS41681</name>
</gene>
<evidence type="ECO:0000313" key="1">
    <source>
        <dbReference type="EMBL" id="CAK5098786.1"/>
    </source>
</evidence>
<keyword evidence="2" id="KW-1185">Reference proteome</keyword>
<dbReference type="EMBL" id="CAVMJV010000105">
    <property type="protein sequence ID" value="CAK5098786.1"/>
    <property type="molecule type" value="Genomic_DNA"/>
</dbReference>
<accession>A0ACB1APU9</accession>
<protein>
    <submittedName>
        <fullName evidence="1">Uncharacterized protein</fullName>
    </submittedName>
</protein>